<dbReference type="Pfam" id="PF00144">
    <property type="entry name" value="Beta-lactamase"/>
    <property type="match status" value="1"/>
</dbReference>
<dbReference type="InterPro" id="IPR001466">
    <property type="entry name" value="Beta-lactam-related"/>
</dbReference>
<proteinExistence type="inferred from homology"/>
<dbReference type="Proteomes" id="UP001149165">
    <property type="component" value="Unassembled WGS sequence"/>
</dbReference>
<dbReference type="Gene3D" id="3.40.710.10">
    <property type="entry name" value="DD-peptidase/beta-lactamase superfamily"/>
    <property type="match status" value="1"/>
</dbReference>
<comment type="similarity">
    <text evidence="1">Belongs to the peptidase S12 family.</text>
</comment>
<accession>A0A9W9K8S7</accession>
<sequence length="579" mass="64477">MADTLTTDAHKDVVSRLEAAMSDVENVMKMAEVPSISLGIIHEGNVIFRRSFGLRDIEKNLEANSDTSYLIGSCSKMITCTALGLLVEEGKLMWGDKIRTHLPDFNPIEDPQIGENATLIDAARHSTGLANPVVISLGPDGILSNTANDHLAMVNALPTSCTWGQRFRRCFYYSNAVFGLIPQVIEVTSNTRFADFVQQRILEPLGLQQTLLHEASVQNNDNLAYPYAPQSNNSWVKIKNHTTTENHSPILGALGMRSSVNDLLSFLAAVMNRYDEERGAEPQQPLSSSATHNPLRKIVRMWDSWWNLPTDDGFPNETAYLLGWFKTILPTAALGWGSLNNYGGTQESIIGRDSEPHTLYGNIGHVNGSDAAAYIFPETHTGIVALSNASDGHNAAEAAARILTQAVFDLKPHVDVPSQLQEAGKRRFQTRRNKVLEWESHRDVTAYTSHSEDFLGNYIGLNTSRVNIIKSDTAAAQVAVQFADETAGVCDLEPYKADPLSFLPIDNDTFLSRGMLDWDYYAVGVFEFLRDSDGQVVGFWWQWERTDWPGLWVKQKDGMSEQDTQEIISKFGRFRKTEN</sequence>
<comment type="caution">
    <text evidence="3">The sequence shown here is derived from an EMBL/GenBank/DDBJ whole genome shotgun (WGS) entry which is preliminary data.</text>
</comment>
<reference evidence="3" key="1">
    <citation type="submission" date="2022-11" db="EMBL/GenBank/DDBJ databases">
        <authorList>
            <person name="Petersen C."/>
        </authorList>
    </citation>
    <scope>NUCLEOTIDE SEQUENCE</scope>
    <source>
        <strain evidence="3">IBT 30069</strain>
    </source>
</reference>
<feature type="domain" description="Beta-lactamase-related" evidence="2">
    <location>
        <begin position="24"/>
        <end position="402"/>
    </location>
</feature>
<dbReference type="OrthoDB" id="4362117at2759"/>
<reference evidence="3" key="2">
    <citation type="journal article" date="2023" name="IMA Fungus">
        <title>Comparative genomic study of the Penicillium genus elucidates a diverse pangenome and 15 lateral gene transfer events.</title>
        <authorList>
            <person name="Petersen C."/>
            <person name="Sorensen T."/>
            <person name="Nielsen M.R."/>
            <person name="Sondergaard T.E."/>
            <person name="Sorensen J.L."/>
            <person name="Fitzpatrick D.A."/>
            <person name="Frisvad J.C."/>
            <person name="Nielsen K.L."/>
        </authorList>
    </citation>
    <scope>NUCLEOTIDE SEQUENCE</scope>
    <source>
        <strain evidence="3">IBT 30069</strain>
    </source>
</reference>
<keyword evidence="4" id="KW-1185">Reference proteome</keyword>
<dbReference type="InterPro" id="IPR012338">
    <property type="entry name" value="Beta-lactam/transpept-like"/>
</dbReference>
<evidence type="ECO:0000259" key="2">
    <source>
        <dbReference type="Pfam" id="PF00144"/>
    </source>
</evidence>
<organism evidence="3 4">
    <name type="scientific">Penicillium angulare</name>
    <dbReference type="NCBI Taxonomy" id="116970"/>
    <lineage>
        <taxon>Eukaryota</taxon>
        <taxon>Fungi</taxon>
        <taxon>Dikarya</taxon>
        <taxon>Ascomycota</taxon>
        <taxon>Pezizomycotina</taxon>
        <taxon>Eurotiomycetes</taxon>
        <taxon>Eurotiomycetidae</taxon>
        <taxon>Eurotiales</taxon>
        <taxon>Aspergillaceae</taxon>
        <taxon>Penicillium</taxon>
    </lineage>
</organism>
<dbReference type="AlphaFoldDB" id="A0A9W9K8S7"/>
<dbReference type="SUPFAM" id="SSF56601">
    <property type="entry name" value="beta-lactamase/transpeptidase-like"/>
    <property type="match status" value="1"/>
</dbReference>
<protein>
    <recommendedName>
        <fullName evidence="2">Beta-lactamase-related domain-containing protein</fullName>
    </recommendedName>
</protein>
<dbReference type="EMBL" id="JAPQKH010000005">
    <property type="protein sequence ID" value="KAJ5097394.1"/>
    <property type="molecule type" value="Genomic_DNA"/>
</dbReference>
<dbReference type="InterPro" id="IPR050491">
    <property type="entry name" value="AmpC-like"/>
</dbReference>
<evidence type="ECO:0000256" key="1">
    <source>
        <dbReference type="ARBA" id="ARBA00038215"/>
    </source>
</evidence>
<gene>
    <name evidence="3" type="ORF">N7456_008115</name>
</gene>
<dbReference type="PANTHER" id="PTHR46825">
    <property type="entry name" value="D-ALANYL-D-ALANINE-CARBOXYPEPTIDASE/ENDOPEPTIDASE AMPH"/>
    <property type="match status" value="1"/>
</dbReference>
<dbReference type="PANTHER" id="PTHR46825:SF9">
    <property type="entry name" value="BETA-LACTAMASE-RELATED DOMAIN-CONTAINING PROTEIN"/>
    <property type="match status" value="1"/>
</dbReference>
<evidence type="ECO:0000313" key="4">
    <source>
        <dbReference type="Proteomes" id="UP001149165"/>
    </source>
</evidence>
<evidence type="ECO:0000313" key="3">
    <source>
        <dbReference type="EMBL" id="KAJ5097394.1"/>
    </source>
</evidence>
<name>A0A9W9K8S7_9EURO</name>